<feature type="region of interest" description="Disordered" evidence="1">
    <location>
        <begin position="469"/>
        <end position="495"/>
    </location>
</feature>
<evidence type="ECO:0000313" key="3">
    <source>
        <dbReference type="EMBL" id="GEU78015.1"/>
    </source>
</evidence>
<dbReference type="EMBL" id="BKCJ010007588">
    <property type="protein sequence ID" value="GEU78015.1"/>
    <property type="molecule type" value="Genomic_DNA"/>
</dbReference>
<dbReference type="AlphaFoldDB" id="A0A6L2N025"/>
<organism evidence="3">
    <name type="scientific">Tanacetum cinerariifolium</name>
    <name type="common">Dalmatian daisy</name>
    <name type="synonym">Chrysanthemum cinerariifolium</name>
    <dbReference type="NCBI Taxonomy" id="118510"/>
    <lineage>
        <taxon>Eukaryota</taxon>
        <taxon>Viridiplantae</taxon>
        <taxon>Streptophyta</taxon>
        <taxon>Embryophyta</taxon>
        <taxon>Tracheophyta</taxon>
        <taxon>Spermatophyta</taxon>
        <taxon>Magnoliopsida</taxon>
        <taxon>eudicotyledons</taxon>
        <taxon>Gunneridae</taxon>
        <taxon>Pentapetalae</taxon>
        <taxon>asterids</taxon>
        <taxon>campanulids</taxon>
        <taxon>Asterales</taxon>
        <taxon>Asteraceae</taxon>
        <taxon>Asteroideae</taxon>
        <taxon>Anthemideae</taxon>
        <taxon>Anthemidinae</taxon>
        <taxon>Tanacetum</taxon>
    </lineage>
</organism>
<comment type="caution">
    <text evidence="3">The sequence shown here is derived from an EMBL/GenBank/DDBJ whole genome shotgun (WGS) entry which is preliminary data.</text>
</comment>
<dbReference type="PANTHER" id="PTHR48258">
    <property type="entry name" value="DUF4218 DOMAIN-CONTAINING PROTEIN-RELATED"/>
    <property type="match status" value="1"/>
</dbReference>
<evidence type="ECO:0000259" key="2">
    <source>
        <dbReference type="Pfam" id="PF13960"/>
    </source>
</evidence>
<sequence>MMHRLIPYGIQQYLPDEVAKPIIELCSFFKQICSVTLMEDDILKAQSKVVDILCNLKIIYPPALFDIMIHLVIHLPLEALEGGPIRPRWMFPFERLIKKLKGYVRNKAKLEGSIAEDYIVEEAMTIVFRLLCKSINLRSVIRFDAQELKKVIWYVLHNSPEIDTYRSQLKSKFLNKDMKEEFPDCESFALACGPTPAPISVNSCVVNGVRFVVHSRDKRRTTQNNDICSPGGKDGEMYYGQLQEILEFLYFSFKVVLFRVKWFDTTNEGRKVKHLVLRNNMTQILTKEEDPDVIHFNNSSDLPLSTSLNDLDNATLHIDGQSTEVDAVPDIIDLDKDDDIIDDGDFFPHDLVDSDDEYLVNVDDDDRVDMLANVAKVHGGDGDGDDRPHTHYIPTGWGVASRTEHLQKLYNPSKASLKAAHWVIKPETGTYDEESIRQRHGELSHSGVPVADPHLLRDVEAVGSRLQHPVGGQVTPAHTNEKVTASKTEESTPTAEKECTILDKDNTTIEVPKKTIRKVPFKRKPAVDESAQTLLLTVIVIVL</sequence>
<name>A0A6L2N025_TANCI</name>
<proteinExistence type="predicted"/>
<dbReference type="PANTHER" id="PTHR48258:SF14">
    <property type="entry name" value="OS02G0583300 PROTEIN"/>
    <property type="match status" value="1"/>
</dbReference>
<dbReference type="InterPro" id="IPR025452">
    <property type="entry name" value="DUF4218"/>
</dbReference>
<accession>A0A6L2N025</accession>
<reference evidence="3" key="1">
    <citation type="journal article" date="2019" name="Sci. Rep.">
        <title>Draft genome of Tanacetum cinerariifolium, the natural source of mosquito coil.</title>
        <authorList>
            <person name="Yamashiro T."/>
            <person name="Shiraishi A."/>
            <person name="Satake H."/>
            <person name="Nakayama K."/>
        </authorList>
    </citation>
    <scope>NUCLEOTIDE SEQUENCE</scope>
</reference>
<dbReference type="Pfam" id="PF13960">
    <property type="entry name" value="DUF4218"/>
    <property type="match status" value="1"/>
</dbReference>
<evidence type="ECO:0000256" key="1">
    <source>
        <dbReference type="SAM" id="MobiDB-lite"/>
    </source>
</evidence>
<gene>
    <name evidence="3" type="ORF">Tci_049993</name>
</gene>
<feature type="compositionally biased region" description="Polar residues" evidence="1">
    <location>
        <begin position="476"/>
        <end position="486"/>
    </location>
</feature>
<feature type="domain" description="DUF4218" evidence="2">
    <location>
        <begin position="32"/>
        <end position="131"/>
    </location>
</feature>
<protein>
    <recommendedName>
        <fullName evidence="2">DUF4218 domain-containing protein</fullName>
    </recommendedName>
</protein>